<dbReference type="SUPFAM" id="SSF55785">
    <property type="entry name" value="PYP-like sensor domain (PAS domain)"/>
    <property type="match status" value="1"/>
</dbReference>
<evidence type="ECO:0000259" key="15">
    <source>
        <dbReference type="PROSITE" id="PS50109"/>
    </source>
</evidence>
<feature type="domain" description="Histidine kinase" evidence="15">
    <location>
        <begin position="520"/>
        <end position="729"/>
    </location>
</feature>
<evidence type="ECO:0000256" key="1">
    <source>
        <dbReference type="ARBA" id="ARBA00000085"/>
    </source>
</evidence>
<dbReference type="PANTHER" id="PTHR43065">
    <property type="entry name" value="SENSOR HISTIDINE KINASE"/>
    <property type="match status" value="1"/>
</dbReference>
<keyword evidence="4" id="KW-1003">Cell membrane</keyword>
<dbReference type="Gene3D" id="1.10.287.130">
    <property type="match status" value="1"/>
</dbReference>
<dbReference type="NCBIfam" id="TIGR00229">
    <property type="entry name" value="sensory_box"/>
    <property type="match status" value="1"/>
</dbReference>
<keyword evidence="17" id="KW-1185">Reference proteome</keyword>
<evidence type="ECO:0000256" key="9">
    <source>
        <dbReference type="ARBA" id="ARBA00022777"/>
    </source>
</evidence>
<dbReference type="RefSeq" id="WP_172124197.1">
    <property type="nucleotide sequence ID" value="NZ_CP042652.1"/>
</dbReference>
<dbReference type="Proteomes" id="UP000503483">
    <property type="component" value="Chromosome"/>
</dbReference>
<evidence type="ECO:0000256" key="14">
    <source>
        <dbReference type="SAM" id="Phobius"/>
    </source>
</evidence>
<dbReference type="Gene3D" id="3.30.450.20">
    <property type="entry name" value="PAS domain"/>
    <property type="match status" value="2"/>
</dbReference>
<dbReference type="PANTHER" id="PTHR43065:SF10">
    <property type="entry name" value="PEROXIDE STRESS-ACTIVATED HISTIDINE KINASE MAK3"/>
    <property type="match status" value="1"/>
</dbReference>
<keyword evidence="11 14" id="KW-1133">Transmembrane helix</keyword>
<dbReference type="EMBL" id="CP042652">
    <property type="protein sequence ID" value="QKE27458.1"/>
    <property type="molecule type" value="Genomic_DNA"/>
</dbReference>
<feature type="transmembrane region" description="Helical" evidence="14">
    <location>
        <begin position="342"/>
        <end position="363"/>
    </location>
</feature>
<dbReference type="GO" id="GO:0000155">
    <property type="term" value="F:phosphorelay sensor kinase activity"/>
    <property type="evidence" value="ECO:0007669"/>
    <property type="project" value="InterPro"/>
</dbReference>
<evidence type="ECO:0000256" key="5">
    <source>
        <dbReference type="ARBA" id="ARBA00022553"/>
    </source>
</evidence>
<evidence type="ECO:0000256" key="8">
    <source>
        <dbReference type="ARBA" id="ARBA00022741"/>
    </source>
</evidence>
<accession>A0A6M8EFR9</accession>
<dbReference type="InterPro" id="IPR003661">
    <property type="entry name" value="HisK_dim/P_dom"/>
</dbReference>
<gene>
    <name evidence="16" type="ORF">AACT_0229</name>
</gene>
<dbReference type="InterPro" id="IPR035965">
    <property type="entry name" value="PAS-like_dom_sf"/>
</dbReference>
<dbReference type="Gene3D" id="3.30.565.10">
    <property type="entry name" value="Histidine kinase-like ATPase, C-terminal domain"/>
    <property type="match status" value="1"/>
</dbReference>
<organism evidence="16 17">
    <name type="scientific">Arcobacter acticola</name>
    <dbReference type="NCBI Taxonomy" id="1849015"/>
    <lineage>
        <taxon>Bacteria</taxon>
        <taxon>Pseudomonadati</taxon>
        <taxon>Campylobacterota</taxon>
        <taxon>Epsilonproteobacteria</taxon>
        <taxon>Campylobacterales</taxon>
        <taxon>Arcobacteraceae</taxon>
        <taxon>Arcobacter</taxon>
    </lineage>
</organism>
<dbReference type="SUPFAM" id="SSF47384">
    <property type="entry name" value="Homodimeric domain of signal transducing histidine kinase"/>
    <property type="match status" value="1"/>
</dbReference>
<dbReference type="InterPro" id="IPR036890">
    <property type="entry name" value="HATPase_C_sf"/>
</dbReference>
<dbReference type="Pfam" id="PF08269">
    <property type="entry name" value="dCache_2"/>
    <property type="match status" value="1"/>
</dbReference>
<dbReference type="AlphaFoldDB" id="A0A6M8EFR9"/>
<dbReference type="CDD" id="cd00082">
    <property type="entry name" value="HisKA"/>
    <property type="match status" value="1"/>
</dbReference>
<evidence type="ECO:0000313" key="16">
    <source>
        <dbReference type="EMBL" id="QKE27458.1"/>
    </source>
</evidence>
<dbReference type="SMART" id="SM00387">
    <property type="entry name" value="HATPase_c"/>
    <property type="match status" value="1"/>
</dbReference>
<keyword evidence="13 14" id="KW-0472">Membrane</keyword>
<keyword evidence="8" id="KW-0547">Nucleotide-binding</keyword>
<keyword evidence="10" id="KW-0067">ATP-binding</keyword>
<keyword evidence="5" id="KW-0597">Phosphoprotein</keyword>
<comment type="catalytic activity">
    <reaction evidence="1">
        <text>ATP + protein L-histidine = ADP + protein N-phospho-L-histidine.</text>
        <dbReference type="EC" id="2.7.13.3"/>
    </reaction>
</comment>
<dbReference type="GO" id="GO:0005886">
    <property type="term" value="C:plasma membrane"/>
    <property type="evidence" value="ECO:0007669"/>
    <property type="project" value="UniProtKB-SubCell"/>
</dbReference>
<evidence type="ECO:0000256" key="7">
    <source>
        <dbReference type="ARBA" id="ARBA00022692"/>
    </source>
</evidence>
<comment type="subcellular location">
    <subcellularLocation>
        <location evidence="2">Cell membrane</location>
        <topology evidence="2">Multi-pass membrane protein</topology>
    </subcellularLocation>
</comment>
<evidence type="ECO:0000256" key="12">
    <source>
        <dbReference type="ARBA" id="ARBA00023012"/>
    </source>
</evidence>
<evidence type="ECO:0000256" key="3">
    <source>
        <dbReference type="ARBA" id="ARBA00012438"/>
    </source>
</evidence>
<dbReference type="GO" id="GO:0005524">
    <property type="term" value="F:ATP binding"/>
    <property type="evidence" value="ECO:0007669"/>
    <property type="project" value="UniProtKB-KW"/>
</dbReference>
<keyword evidence="12" id="KW-0902">Two-component regulatory system</keyword>
<dbReference type="InterPro" id="IPR033480">
    <property type="entry name" value="sCache_2"/>
</dbReference>
<dbReference type="InterPro" id="IPR003594">
    <property type="entry name" value="HATPase_dom"/>
</dbReference>
<dbReference type="InterPro" id="IPR036097">
    <property type="entry name" value="HisK_dim/P_sf"/>
</dbReference>
<dbReference type="Pfam" id="PF02518">
    <property type="entry name" value="HATPase_c"/>
    <property type="match status" value="1"/>
</dbReference>
<evidence type="ECO:0000256" key="13">
    <source>
        <dbReference type="ARBA" id="ARBA00023136"/>
    </source>
</evidence>
<evidence type="ECO:0000256" key="6">
    <source>
        <dbReference type="ARBA" id="ARBA00022679"/>
    </source>
</evidence>
<dbReference type="PROSITE" id="PS50109">
    <property type="entry name" value="HIS_KIN"/>
    <property type="match status" value="1"/>
</dbReference>
<dbReference type="SMART" id="SM01049">
    <property type="entry name" value="Cache_2"/>
    <property type="match status" value="1"/>
</dbReference>
<dbReference type="InterPro" id="IPR005467">
    <property type="entry name" value="His_kinase_dom"/>
</dbReference>
<dbReference type="EC" id="2.7.13.3" evidence="3"/>
<protein>
    <recommendedName>
        <fullName evidence="3">histidine kinase</fullName>
        <ecNumber evidence="3">2.7.13.3</ecNumber>
    </recommendedName>
</protein>
<evidence type="ECO:0000256" key="2">
    <source>
        <dbReference type="ARBA" id="ARBA00004651"/>
    </source>
</evidence>
<proteinExistence type="predicted"/>
<evidence type="ECO:0000313" key="17">
    <source>
        <dbReference type="Proteomes" id="UP000503483"/>
    </source>
</evidence>
<keyword evidence="7 14" id="KW-0812">Transmembrane</keyword>
<keyword evidence="9 16" id="KW-0418">Kinase</keyword>
<evidence type="ECO:0000256" key="4">
    <source>
        <dbReference type="ARBA" id="ARBA00022475"/>
    </source>
</evidence>
<name>A0A6M8EFR9_9BACT</name>
<evidence type="ECO:0000256" key="10">
    <source>
        <dbReference type="ARBA" id="ARBA00022840"/>
    </source>
</evidence>
<dbReference type="InterPro" id="IPR000014">
    <property type="entry name" value="PAS"/>
</dbReference>
<evidence type="ECO:0000256" key="11">
    <source>
        <dbReference type="ARBA" id="ARBA00022989"/>
    </source>
</evidence>
<feature type="transmembrane region" description="Helical" evidence="14">
    <location>
        <begin position="18"/>
        <end position="37"/>
    </location>
</feature>
<keyword evidence="6" id="KW-0808">Transferase</keyword>
<reference evidence="16 17" key="1">
    <citation type="submission" date="2019-08" db="EMBL/GenBank/DDBJ databases">
        <title>Complete genome sequence of Arcobacter acticola.</title>
        <authorList>
            <person name="Miller W."/>
        </authorList>
    </citation>
    <scope>NUCLEOTIDE SEQUENCE [LARGE SCALE GENOMIC DNA]</scope>
    <source>
        <strain evidence="16 17">KCTC 52212</strain>
    </source>
</reference>
<dbReference type="InterPro" id="IPR004010">
    <property type="entry name" value="Double_Cache_2"/>
</dbReference>
<dbReference type="SUPFAM" id="SSF55874">
    <property type="entry name" value="ATPase domain of HSP90 chaperone/DNA topoisomerase II/histidine kinase"/>
    <property type="match status" value="1"/>
</dbReference>
<sequence>MKTNYNLKLEQGIKKTTLLSSTIIILIVATITGYNLIKIEYDNFKNHINNFKTTLIEREKFYIKNSLDNLKNDIKFEEISIITNKKHRVKNQSIVAYNLAYSLYEKTKNLSKEEQINLIKTSINQIAQKKNDINYFILDTSGKLILNSENEIDESQNFYNFEDIHGKKFINEMIKETEEKQNFLDYFWYIPNSSITSKKITYSRHLKELGIIIGSGTFLEKQSSEVTDKLIQKIKNQNFNEEEYLFIYKINSLNDIINENKLVTKRLIQPDESEIKAMKNLLTNTNYKGNEYLFYNNNQKLIYGTYLSDYRYFIAMGVRLSNIYEIVNKERNISLENMYKNIIVLCIIIFIMTIIFFIFSLLFTKRIENIFKEYKENVILNEDKYRMLFNHSNDAFIISQLEENNYLKITSYNQTASMVTQYDDEELIDKNLFDLFINIDINKILKEKAFLDTVKLKTKHNFIKTIEVSIIIYEENKQNIVFASIRDITERTLLKEEKQKQDNILIQKSKMASMGEMIGNIAHQWRQPLSQLSGLFFDIKSAYDYKELDKKYLNNTVEEANDLLEYMSKTIDDFRNFFNPNSIKEEFIIKEAVENAVRIVKSNLDFYQIQLDIEINESSKINGFKNEYSQAVMNIISNAKDILIEKNIKNPQIKIYLEKNKKNILCIEDNAGGINEEIINKIFDPYFTTKYEYGTGIGLYMTKMIVEDKMNGLVYAKNSIDGAIFFIEI</sequence>
<dbReference type="KEGG" id="paco:AACT_0229"/>